<dbReference type="Proteomes" id="UP000199150">
    <property type="component" value="Unassembled WGS sequence"/>
</dbReference>
<comment type="similarity">
    <text evidence="1">Belongs to the CutA family.</text>
</comment>
<dbReference type="PANTHER" id="PTHR23419:SF8">
    <property type="entry name" value="FI09726P"/>
    <property type="match status" value="1"/>
</dbReference>
<dbReference type="Gene3D" id="3.30.70.120">
    <property type="match status" value="1"/>
</dbReference>
<evidence type="ECO:0000313" key="2">
    <source>
        <dbReference type="EMBL" id="SCW76010.1"/>
    </source>
</evidence>
<dbReference type="STRING" id="260084.SAMN02927928_3230"/>
<reference evidence="3" key="1">
    <citation type="submission" date="2016-10" db="EMBL/GenBank/DDBJ databases">
        <authorList>
            <person name="Varghese N."/>
            <person name="Submissions S."/>
        </authorList>
    </citation>
    <scope>NUCLEOTIDE SEQUENCE [LARGE SCALE GENOMIC DNA]</scope>
    <source>
        <strain evidence="3">CGMCC 1.3431</strain>
    </source>
</reference>
<sequence length="109" mass="12251">MVVVMTDIVTVSIACADEAEAQSLTGLLVTAHLAACVQSFEVRSTYRWKGEVDTANEIMLTAKTLMEKLPMLEKLVRQHHSYEVPEILATPVVWASLDYEKWLRESLTV</sequence>
<evidence type="ECO:0000313" key="3">
    <source>
        <dbReference type="Proteomes" id="UP000199150"/>
    </source>
</evidence>
<dbReference type="InterPro" id="IPR015867">
    <property type="entry name" value="N-reg_PII/ATP_PRibTrfase_C"/>
</dbReference>
<dbReference type="InterPro" id="IPR004323">
    <property type="entry name" value="Ion_tolerance_CutA"/>
</dbReference>
<dbReference type="GO" id="GO:0010038">
    <property type="term" value="P:response to metal ion"/>
    <property type="evidence" value="ECO:0007669"/>
    <property type="project" value="InterPro"/>
</dbReference>
<proteinExistence type="inferred from homology"/>
<dbReference type="AlphaFoldDB" id="A0A1G4T3K5"/>
<organism evidence="2 3">
    <name type="scientific">Asticcacaulis taihuensis</name>
    <dbReference type="NCBI Taxonomy" id="260084"/>
    <lineage>
        <taxon>Bacteria</taxon>
        <taxon>Pseudomonadati</taxon>
        <taxon>Pseudomonadota</taxon>
        <taxon>Alphaproteobacteria</taxon>
        <taxon>Caulobacterales</taxon>
        <taxon>Caulobacteraceae</taxon>
        <taxon>Asticcacaulis</taxon>
    </lineage>
</organism>
<dbReference type="Pfam" id="PF03091">
    <property type="entry name" value="CutA1"/>
    <property type="match status" value="1"/>
</dbReference>
<accession>A0A1G4T3K5</accession>
<name>A0A1G4T3K5_9CAUL</name>
<dbReference type="GO" id="GO:0005507">
    <property type="term" value="F:copper ion binding"/>
    <property type="evidence" value="ECO:0007669"/>
    <property type="project" value="TreeGrafter"/>
</dbReference>
<keyword evidence="3" id="KW-1185">Reference proteome</keyword>
<dbReference type="EMBL" id="FMTS01000006">
    <property type="protein sequence ID" value="SCW76010.1"/>
    <property type="molecule type" value="Genomic_DNA"/>
</dbReference>
<dbReference type="InterPro" id="IPR011322">
    <property type="entry name" value="N-reg_PII-like_a/b"/>
</dbReference>
<dbReference type="SUPFAM" id="SSF54913">
    <property type="entry name" value="GlnB-like"/>
    <property type="match status" value="1"/>
</dbReference>
<gene>
    <name evidence="2" type="ORF">SAMN02927928_3230</name>
</gene>
<evidence type="ECO:0000256" key="1">
    <source>
        <dbReference type="ARBA" id="ARBA00010169"/>
    </source>
</evidence>
<protein>
    <submittedName>
        <fullName evidence="2">Divalent cation tolerance protein</fullName>
    </submittedName>
</protein>
<dbReference type="PANTHER" id="PTHR23419">
    <property type="entry name" value="DIVALENT CATION TOLERANCE CUTA-RELATED"/>
    <property type="match status" value="1"/>
</dbReference>